<gene>
    <name evidence="2" type="ORF">Ahy_B05g078470</name>
</gene>
<name>A0A444Z770_ARAHY</name>
<dbReference type="AlphaFoldDB" id="A0A444Z770"/>
<evidence type="ECO:0000313" key="3">
    <source>
        <dbReference type="Proteomes" id="UP000289738"/>
    </source>
</evidence>
<comment type="caution">
    <text evidence="2">The sequence shown here is derived from an EMBL/GenBank/DDBJ whole genome shotgun (WGS) entry which is preliminary data.</text>
</comment>
<proteinExistence type="predicted"/>
<sequence length="93" mass="10876">MLKISKVTSIHSRNRFARICVEVDLSKQLVPRILVFRHVLNIKYEENMATDQIYAWKLQQPPHTTMNPTLPWMKTKGVDLSQQRKRESGSAKL</sequence>
<keyword evidence="3" id="KW-1185">Reference proteome</keyword>
<organism evidence="2 3">
    <name type="scientific">Arachis hypogaea</name>
    <name type="common">Peanut</name>
    <dbReference type="NCBI Taxonomy" id="3818"/>
    <lineage>
        <taxon>Eukaryota</taxon>
        <taxon>Viridiplantae</taxon>
        <taxon>Streptophyta</taxon>
        <taxon>Embryophyta</taxon>
        <taxon>Tracheophyta</taxon>
        <taxon>Spermatophyta</taxon>
        <taxon>Magnoliopsida</taxon>
        <taxon>eudicotyledons</taxon>
        <taxon>Gunneridae</taxon>
        <taxon>Pentapetalae</taxon>
        <taxon>rosids</taxon>
        <taxon>fabids</taxon>
        <taxon>Fabales</taxon>
        <taxon>Fabaceae</taxon>
        <taxon>Papilionoideae</taxon>
        <taxon>50 kb inversion clade</taxon>
        <taxon>dalbergioids sensu lato</taxon>
        <taxon>Dalbergieae</taxon>
        <taxon>Pterocarpus clade</taxon>
        <taxon>Arachis</taxon>
    </lineage>
</organism>
<feature type="region of interest" description="Disordered" evidence="1">
    <location>
        <begin position="66"/>
        <end position="93"/>
    </location>
</feature>
<feature type="compositionally biased region" description="Basic and acidic residues" evidence="1">
    <location>
        <begin position="82"/>
        <end position="93"/>
    </location>
</feature>
<evidence type="ECO:0000256" key="1">
    <source>
        <dbReference type="SAM" id="MobiDB-lite"/>
    </source>
</evidence>
<dbReference type="EMBL" id="SDMP01000015">
    <property type="protein sequence ID" value="RYR10017.1"/>
    <property type="molecule type" value="Genomic_DNA"/>
</dbReference>
<dbReference type="Proteomes" id="UP000289738">
    <property type="component" value="Chromosome B05"/>
</dbReference>
<accession>A0A444Z770</accession>
<protein>
    <submittedName>
        <fullName evidence="2">Uncharacterized protein</fullName>
    </submittedName>
</protein>
<evidence type="ECO:0000313" key="2">
    <source>
        <dbReference type="EMBL" id="RYR10017.1"/>
    </source>
</evidence>
<reference evidence="2 3" key="1">
    <citation type="submission" date="2019-01" db="EMBL/GenBank/DDBJ databases">
        <title>Sequencing of cultivated peanut Arachis hypogaea provides insights into genome evolution and oil improvement.</title>
        <authorList>
            <person name="Chen X."/>
        </authorList>
    </citation>
    <scope>NUCLEOTIDE SEQUENCE [LARGE SCALE GENOMIC DNA]</scope>
    <source>
        <strain evidence="3">cv. Fuhuasheng</strain>
        <tissue evidence="2">Leaves</tissue>
    </source>
</reference>